<proteinExistence type="predicted"/>
<dbReference type="Proteomes" id="UP000663882">
    <property type="component" value="Unassembled WGS sequence"/>
</dbReference>
<name>A0A813RC33_9BILA</name>
<feature type="compositionally biased region" description="Basic and acidic residues" evidence="1">
    <location>
        <begin position="8"/>
        <end position="31"/>
    </location>
</feature>
<feature type="region of interest" description="Disordered" evidence="1">
    <location>
        <begin position="114"/>
        <end position="261"/>
    </location>
</feature>
<dbReference type="AlphaFoldDB" id="A0A813RC33"/>
<feature type="compositionally biased region" description="Basic and acidic residues" evidence="1">
    <location>
        <begin position="169"/>
        <end position="208"/>
    </location>
</feature>
<protein>
    <submittedName>
        <fullName evidence="2">Uncharacterized protein</fullName>
    </submittedName>
</protein>
<reference evidence="2" key="1">
    <citation type="submission" date="2021-02" db="EMBL/GenBank/DDBJ databases">
        <authorList>
            <person name="Nowell W R."/>
        </authorList>
    </citation>
    <scope>NUCLEOTIDE SEQUENCE</scope>
</reference>
<feature type="region of interest" description="Disordered" evidence="1">
    <location>
        <begin position="1"/>
        <end position="75"/>
    </location>
</feature>
<organism evidence="2 4">
    <name type="scientific">Rotaria sordida</name>
    <dbReference type="NCBI Taxonomy" id="392033"/>
    <lineage>
        <taxon>Eukaryota</taxon>
        <taxon>Metazoa</taxon>
        <taxon>Spiralia</taxon>
        <taxon>Gnathifera</taxon>
        <taxon>Rotifera</taxon>
        <taxon>Eurotatoria</taxon>
        <taxon>Bdelloidea</taxon>
        <taxon>Philodinida</taxon>
        <taxon>Philodinidae</taxon>
        <taxon>Rotaria</taxon>
    </lineage>
</organism>
<evidence type="ECO:0000313" key="2">
    <source>
        <dbReference type="EMBL" id="CAF0779935.1"/>
    </source>
</evidence>
<dbReference type="EMBL" id="CAJOAX010000888">
    <property type="protein sequence ID" value="CAF3663106.1"/>
    <property type="molecule type" value="Genomic_DNA"/>
</dbReference>
<evidence type="ECO:0000256" key="1">
    <source>
        <dbReference type="SAM" id="MobiDB-lite"/>
    </source>
</evidence>
<feature type="compositionally biased region" description="Polar residues" evidence="1">
    <location>
        <begin position="252"/>
        <end position="261"/>
    </location>
</feature>
<comment type="caution">
    <text evidence="2">The sequence shown here is derived from an EMBL/GenBank/DDBJ whole genome shotgun (WGS) entry which is preliminary data.</text>
</comment>
<dbReference type="Proteomes" id="UP000663823">
    <property type="component" value="Unassembled WGS sequence"/>
</dbReference>
<dbReference type="EMBL" id="CAJNOO010000063">
    <property type="protein sequence ID" value="CAF0779935.1"/>
    <property type="molecule type" value="Genomic_DNA"/>
</dbReference>
<accession>A0A813RC33</accession>
<sequence length="261" mass="30115">MSQISVRDTIEQHDTESLRNRDSSEDRDEQRSSINKTTAMTAKSTKKSNIQPVNVNGQKSLVQKTKPTISKSPENIVDPLIDYDGRKFSFQNVPPLSLCQGFQSSIIVHPKAEPWKPYGFYRDKEKDKKQKEEEEKAMSKLQEEQSAIKQKPPKDTKTPWYPAGISKLKNQESSKDKKNEEQSQREKDNSQSKTVVEKQPKPIRESEPRWTPAGKIKYAPQRYFDPPGLRWTSKEVKKFITESKQTEKNPSMDRSPQQTTS</sequence>
<feature type="compositionally biased region" description="Polar residues" evidence="1">
    <location>
        <begin position="49"/>
        <end position="73"/>
    </location>
</feature>
<evidence type="ECO:0000313" key="3">
    <source>
        <dbReference type="EMBL" id="CAF3663106.1"/>
    </source>
</evidence>
<evidence type="ECO:0000313" key="4">
    <source>
        <dbReference type="Proteomes" id="UP000663882"/>
    </source>
</evidence>
<feature type="compositionally biased region" description="Low complexity" evidence="1">
    <location>
        <begin position="32"/>
        <end position="43"/>
    </location>
</feature>
<feature type="compositionally biased region" description="Basic and acidic residues" evidence="1">
    <location>
        <begin position="121"/>
        <end position="143"/>
    </location>
</feature>
<gene>
    <name evidence="3" type="ORF">OTI717_LOCUS10060</name>
    <name evidence="2" type="ORF">RFH988_LOCUS2841</name>
</gene>
<feature type="compositionally biased region" description="Basic and acidic residues" evidence="1">
    <location>
        <begin position="232"/>
        <end position="251"/>
    </location>
</feature>